<proteinExistence type="predicted"/>
<dbReference type="EMBL" id="JAQIZZ010000001">
    <property type="protein sequence ID" value="KAJ5556651.1"/>
    <property type="molecule type" value="Genomic_DNA"/>
</dbReference>
<gene>
    <name evidence="1" type="ORF">N7494_000566</name>
</gene>
<accession>A0AAD6GJY4</accession>
<name>A0AAD6GJY4_9EURO</name>
<dbReference type="AlphaFoldDB" id="A0AAD6GJY4"/>
<organism evidence="1 2">
    <name type="scientific">Penicillium frequentans</name>
    <dbReference type="NCBI Taxonomy" id="3151616"/>
    <lineage>
        <taxon>Eukaryota</taxon>
        <taxon>Fungi</taxon>
        <taxon>Dikarya</taxon>
        <taxon>Ascomycota</taxon>
        <taxon>Pezizomycotina</taxon>
        <taxon>Eurotiomycetes</taxon>
        <taxon>Eurotiomycetidae</taxon>
        <taxon>Eurotiales</taxon>
        <taxon>Aspergillaceae</taxon>
        <taxon>Penicillium</taxon>
    </lineage>
</organism>
<comment type="caution">
    <text evidence="1">The sequence shown here is derived from an EMBL/GenBank/DDBJ whole genome shotgun (WGS) entry which is preliminary data.</text>
</comment>
<reference evidence="1 2" key="1">
    <citation type="journal article" date="2023" name="IMA Fungus">
        <title>Comparative genomic study of the Penicillium genus elucidates a diverse pangenome and 15 lateral gene transfer events.</title>
        <authorList>
            <person name="Petersen C."/>
            <person name="Sorensen T."/>
            <person name="Nielsen M.R."/>
            <person name="Sondergaard T.E."/>
            <person name="Sorensen J.L."/>
            <person name="Fitzpatrick D.A."/>
            <person name="Frisvad J.C."/>
            <person name="Nielsen K.L."/>
        </authorList>
    </citation>
    <scope>NUCLEOTIDE SEQUENCE [LARGE SCALE GENOMIC DNA]</scope>
    <source>
        <strain evidence="1 2">IBT 35679</strain>
    </source>
</reference>
<keyword evidence="2" id="KW-1185">Reference proteome</keyword>
<dbReference type="Proteomes" id="UP001220324">
    <property type="component" value="Unassembled WGS sequence"/>
</dbReference>
<protein>
    <submittedName>
        <fullName evidence="1">Uncharacterized protein</fullName>
    </submittedName>
</protein>
<evidence type="ECO:0000313" key="2">
    <source>
        <dbReference type="Proteomes" id="UP001220324"/>
    </source>
</evidence>
<sequence length="75" mass="8209">MVDINARGHQQWTAIFFAASNGTNPTLVGRTWAAFESSQSAAHARSIEEAEASFGLNCVQLRYDPRISVLGEAQR</sequence>
<evidence type="ECO:0000313" key="1">
    <source>
        <dbReference type="EMBL" id="KAJ5556651.1"/>
    </source>
</evidence>